<dbReference type="GeneID" id="37071467"/>
<sequence>MCLVSLWLGGWPGESVSSTSSSSAAISHQHLSISASSSPGVLRLLPAFISGVVTQSCIGMHPINAGRGVRQAERFSFVLMVVSCLEVAYKDNSSI</sequence>
<gene>
    <name evidence="1" type="ORF">BP01DRAFT_100964</name>
</gene>
<dbReference type="AlphaFoldDB" id="A0A318Z8A3"/>
<evidence type="ECO:0000313" key="1">
    <source>
        <dbReference type="EMBL" id="PYH43555.1"/>
    </source>
</evidence>
<protein>
    <submittedName>
        <fullName evidence="1">Uncharacterized protein</fullName>
    </submittedName>
</protein>
<dbReference type="Proteomes" id="UP000248349">
    <property type="component" value="Unassembled WGS sequence"/>
</dbReference>
<dbReference type="EMBL" id="KZ821243">
    <property type="protein sequence ID" value="PYH43555.1"/>
    <property type="molecule type" value="Genomic_DNA"/>
</dbReference>
<accession>A0A318Z8A3</accession>
<reference evidence="1 2" key="1">
    <citation type="submission" date="2016-12" db="EMBL/GenBank/DDBJ databases">
        <title>The genomes of Aspergillus section Nigri reveals drivers in fungal speciation.</title>
        <authorList>
            <consortium name="DOE Joint Genome Institute"/>
            <person name="Vesth T.C."/>
            <person name="Nybo J."/>
            <person name="Theobald S."/>
            <person name="Brandl J."/>
            <person name="Frisvad J.C."/>
            <person name="Nielsen K.F."/>
            <person name="Lyhne E.K."/>
            <person name="Kogle M.E."/>
            <person name="Kuo A."/>
            <person name="Riley R."/>
            <person name="Clum A."/>
            <person name="Nolan M."/>
            <person name="Lipzen A."/>
            <person name="Salamov A."/>
            <person name="Henrissat B."/>
            <person name="Wiebenga A."/>
            <person name="De Vries R.P."/>
            <person name="Grigoriev I.V."/>
            <person name="Mortensen U.H."/>
            <person name="Andersen M.R."/>
            <person name="Baker S.E."/>
        </authorList>
    </citation>
    <scope>NUCLEOTIDE SEQUENCE [LARGE SCALE GENOMIC DNA]</scope>
    <source>
        <strain evidence="1 2">JOP 1030-1</strain>
    </source>
</reference>
<organism evidence="1 2">
    <name type="scientific">Aspergillus saccharolyticus JOP 1030-1</name>
    <dbReference type="NCBI Taxonomy" id="1450539"/>
    <lineage>
        <taxon>Eukaryota</taxon>
        <taxon>Fungi</taxon>
        <taxon>Dikarya</taxon>
        <taxon>Ascomycota</taxon>
        <taxon>Pezizomycotina</taxon>
        <taxon>Eurotiomycetes</taxon>
        <taxon>Eurotiomycetidae</taxon>
        <taxon>Eurotiales</taxon>
        <taxon>Aspergillaceae</taxon>
        <taxon>Aspergillus</taxon>
        <taxon>Aspergillus subgen. Circumdati</taxon>
    </lineage>
</organism>
<evidence type="ECO:0000313" key="2">
    <source>
        <dbReference type="Proteomes" id="UP000248349"/>
    </source>
</evidence>
<proteinExistence type="predicted"/>
<keyword evidence="2" id="KW-1185">Reference proteome</keyword>
<dbReference type="RefSeq" id="XP_025429537.1">
    <property type="nucleotide sequence ID" value="XM_025570239.1"/>
</dbReference>
<name>A0A318Z8A3_9EURO</name>